<evidence type="ECO:0000313" key="2">
    <source>
        <dbReference type="Proteomes" id="UP000306402"/>
    </source>
</evidence>
<dbReference type="AlphaFoldDB" id="A0A5R9L438"/>
<evidence type="ECO:0008006" key="3">
    <source>
        <dbReference type="Google" id="ProtNLM"/>
    </source>
</evidence>
<name>A0A5R9L438_9BACT</name>
<proteinExistence type="predicted"/>
<accession>A0A5R9L438</accession>
<dbReference type="Proteomes" id="UP000306402">
    <property type="component" value="Unassembled WGS sequence"/>
</dbReference>
<dbReference type="EMBL" id="VCEJ01000002">
    <property type="protein sequence ID" value="TLV03171.1"/>
    <property type="molecule type" value="Genomic_DNA"/>
</dbReference>
<protein>
    <recommendedName>
        <fullName evidence="3">HMA domain-containing protein</fullName>
    </recommendedName>
</protein>
<organism evidence="1 2">
    <name type="scientific">Dyadobacter luticola</name>
    <dbReference type="NCBI Taxonomy" id="1979387"/>
    <lineage>
        <taxon>Bacteria</taxon>
        <taxon>Pseudomonadati</taxon>
        <taxon>Bacteroidota</taxon>
        <taxon>Cytophagia</taxon>
        <taxon>Cytophagales</taxon>
        <taxon>Spirosomataceae</taxon>
        <taxon>Dyadobacter</taxon>
    </lineage>
</organism>
<comment type="caution">
    <text evidence="1">The sequence shown here is derived from an EMBL/GenBank/DDBJ whole genome shotgun (WGS) entry which is preliminary data.</text>
</comment>
<dbReference type="OrthoDB" id="1036397at2"/>
<gene>
    <name evidence="1" type="ORF">FEN17_06030</name>
</gene>
<dbReference type="RefSeq" id="WP_138364378.1">
    <property type="nucleotide sequence ID" value="NZ_VCEJ01000002.1"/>
</dbReference>
<reference evidence="1 2" key="1">
    <citation type="submission" date="2019-05" db="EMBL/GenBank/DDBJ databases">
        <authorList>
            <person name="Qu J.-H."/>
        </authorList>
    </citation>
    <scope>NUCLEOTIDE SEQUENCE [LARGE SCALE GENOMIC DNA]</scope>
    <source>
        <strain evidence="1 2">T17</strain>
    </source>
</reference>
<sequence length="89" mass="10134">MVEIFKTNVEKPNQARILINLIQLTFNGYAATFDLEDCDKVLRIKSADCEICAKSVIRVIRQSGFQAEILEDENQTTTLYSTKLSSLFQ</sequence>
<evidence type="ECO:0000313" key="1">
    <source>
        <dbReference type="EMBL" id="TLV03171.1"/>
    </source>
</evidence>
<keyword evidence="2" id="KW-1185">Reference proteome</keyword>